<accession>A0A9P8LI23</accession>
<proteinExistence type="predicted"/>
<evidence type="ECO:0000313" key="2">
    <source>
        <dbReference type="EMBL" id="KAH0566305.1"/>
    </source>
</evidence>
<evidence type="ECO:0000256" key="1">
    <source>
        <dbReference type="SAM" id="MobiDB-lite"/>
    </source>
</evidence>
<keyword evidence="3" id="KW-1185">Reference proteome</keyword>
<gene>
    <name evidence="2" type="ORF">GP486_000305</name>
</gene>
<feature type="compositionally biased region" description="Basic and acidic residues" evidence="1">
    <location>
        <begin position="135"/>
        <end position="146"/>
    </location>
</feature>
<evidence type="ECO:0000313" key="3">
    <source>
        <dbReference type="Proteomes" id="UP000750711"/>
    </source>
</evidence>
<reference evidence="2" key="1">
    <citation type="submission" date="2021-03" db="EMBL/GenBank/DDBJ databases">
        <title>Comparative genomics and phylogenomic investigation of the class Geoglossomycetes provide insights into ecological specialization and systematics.</title>
        <authorList>
            <person name="Melie T."/>
            <person name="Pirro S."/>
            <person name="Miller A.N."/>
            <person name="Quandt A."/>
        </authorList>
    </citation>
    <scope>NUCLEOTIDE SEQUENCE</scope>
    <source>
        <strain evidence="2">CAQ_001_2017</strain>
    </source>
</reference>
<dbReference type="AlphaFoldDB" id="A0A9P8LI23"/>
<dbReference type="Proteomes" id="UP000750711">
    <property type="component" value="Unassembled WGS sequence"/>
</dbReference>
<sequence>MALDRKSNIVFIPRMEERIDVEAVLDGSLSISIMKESQVEKFGLRYTEIGGYKDSFDGSPYEPIGEILLDLTEWGTFTILRNHPFYIVKDARASVIIGTTSPLHKRPEPVRTIGTLVRGNIEDPNRKQILRNAKQKYDEDLKERRDKIRKARLGQEQRDSSQSSSRPPTNANSEAGGTPQSTSQPSTNASGEAGSSGQG</sequence>
<organism evidence="2 3">
    <name type="scientific">Trichoglossum hirsutum</name>
    <dbReference type="NCBI Taxonomy" id="265104"/>
    <lineage>
        <taxon>Eukaryota</taxon>
        <taxon>Fungi</taxon>
        <taxon>Dikarya</taxon>
        <taxon>Ascomycota</taxon>
        <taxon>Pezizomycotina</taxon>
        <taxon>Geoglossomycetes</taxon>
        <taxon>Geoglossales</taxon>
        <taxon>Geoglossaceae</taxon>
        <taxon>Trichoglossum</taxon>
    </lineage>
</organism>
<protein>
    <submittedName>
        <fullName evidence="2">Uncharacterized protein</fullName>
    </submittedName>
</protein>
<feature type="compositionally biased region" description="Polar residues" evidence="1">
    <location>
        <begin position="166"/>
        <end position="193"/>
    </location>
</feature>
<comment type="caution">
    <text evidence="2">The sequence shown here is derived from an EMBL/GenBank/DDBJ whole genome shotgun (WGS) entry which is preliminary data.</text>
</comment>
<dbReference type="EMBL" id="JAGHQM010000017">
    <property type="protein sequence ID" value="KAH0566305.1"/>
    <property type="molecule type" value="Genomic_DNA"/>
</dbReference>
<name>A0A9P8LI23_9PEZI</name>
<feature type="region of interest" description="Disordered" evidence="1">
    <location>
        <begin position="132"/>
        <end position="199"/>
    </location>
</feature>